<evidence type="ECO:0000256" key="3">
    <source>
        <dbReference type="ARBA" id="ARBA00022833"/>
    </source>
</evidence>
<feature type="binding site" evidence="5">
    <location>
        <position position="365"/>
    </location>
    <ligand>
        <name>Zn(2+)</name>
        <dbReference type="ChEBI" id="CHEBI:29105"/>
        <note>catalytic</note>
    </ligand>
</feature>
<dbReference type="PANTHER" id="PTHR11905">
    <property type="entry name" value="ADAM A DISINTEGRIN AND METALLOPROTEASE DOMAIN"/>
    <property type="match status" value="1"/>
</dbReference>
<dbReference type="EMBL" id="GACK01001426">
    <property type="protein sequence ID" value="JAA63608.1"/>
    <property type="molecule type" value="mRNA"/>
</dbReference>
<dbReference type="Pfam" id="PF13688">
    <property type="entry name" value="Reprolysin_5"/>
    <property type="match status" value="1"/>
</dbReference>
<dbReference type="SUPFAM" id="SSF55486">
    <property type="entry name" value="Metalloproteases ('zincins'), catalytic domain"/>
    <property type="match status" value="1"/>
</dbReference>
<dbReference type="InterPro" id="IPR001590">
    <property type="entry name" value="Peptidase_M12B"/>
</dbReference>
<feature type="non-terminal residue" evidence="7">
    <location>
        <position position="1"/>
    </location>
</feature>
<dbReference type="InterPro" id="IPR024079">
    <property type="entry name" value="MetalloPept_cat_dom_sf"/>
</dbReference>
<reference evidence="7" key="1">
    <citation type="submission" date="2012-11" db="EMBL/GenBank/DDBJ databases">
        <authorList>
            <person name="Lucero-Rivera Y.E."/>
            <person name="Tovar-Ramirez D."/>
        </authorList>
    </citation>
    <scope>NUCLEOTIDE SEQUENCE</scope>
    <source>
        <tissue evidence="7">Salivary gland</tissue>
    </source>
</reference>
<feature type="binding site" evidence="5">
    <location>
        <position position="375"/>
    </location>
    <ligand>
        <name>Zn(2+)</name>
        <dbReference type="ChEBI" id="CHEBI:29105"/>
        <note>catalytic</note>
    </ligand>
</feature>
<evidence type="ECO:0000259" key="6">
    <source>
        <dbReference type="PROSITE" id="PS50215"/>
    </source>
</evidence>
<dbReference type="PROSITE" id="PS50215">
    <property type="entry name" value="ADAM_MEPRO"/>
    <property type="match status" value="1"/>
</dbReference>
<dbReference type="GO" id="GO:0046872">
    <property type="term" value="F:metal ion binding"/>
    <property type="evidence" value="ECO:0007669"/>
    <property type="project" value="UniProtKB-KW"/>
</dbReference>
<keyword evidence="3 5" id="KW-0862">Zinc</keyword>
<evidence type="ECO:0000256" key="2">
    <source>
        <dbReference type="ARBA" id="ARBA00022801"/>
    </source>
</evidence>
<evidence type="ECO:0000256" key="1">
    <source>
        <dbReference type="ARBA" id="ARBA00022670"/>
    </source>
</evidence>
<reference evidence="7" key="2">
    <citation type="journal article" date="2015" name="J. Proteomics">
        <title>Sexual differences in the sialomes of the zebra tick, Rhipicephalus pulchellus.</title>
        <authorList>
            <person name="Tan A.W."/>
            <person name="Francischetti I.M."/>
            <person name="Slovak M."/>
            <person name="Kini R.M."/>
            <person name="Ribeiro J.M."/>
        </authorList>
    </citation>
    <scope>NUCLEOTIDE SEQUENCE</scope>
    <source>
        <tissue evidence="7">Salivary gland</tissue>
    </source>
</reference>
<dbReference type="GO" id="GO:0006509">
    <property type="term" value="P:membrane protein ectodomain proteolysis"/>
    <property type="evidence" value="ECO:0007669"/>
    <property type="project" value="TreeGrafter"/>
</dbReference>
<keyword evidence="1 7" id="KW-0645">Protease</keyword>
<comment type="caution">
    <text evidence="5">Lacks conserved residue(s) required for the propagation of feature annotation.</text>
</comment>
<accession>L7MK10</accession>
<dbReference type="AlphaFoldDB" id="L7MK10"/>
<feature type="binding site" evidence="5">
    <location>
        <position position="369"/>
    </location>
    <ligand>
        <name>Zn(2+)</name>
        <dbReference type="ChEBI" id="CHEBI:29105"/>
        <note>catalytic</note>
    </ligand>
</feature>
<dbReference type="Gene3D" id="3.40.390.10">
    <property type="entry name" value="Collagenase (Catalytic Domain)"/>
    <property type="match status" value="1"/>
</dbReference>
<organism evidence="7">
    <name type="scientific">Rhipicephalus pulchellus</name>
    <name type="common">Yellow backed tick</name>
    <name type="synonym">Dermacentor pulchellus</name>
    <dbReference type="NCBI Taxonomy" id="72859"/>
    <lineage>
        <taxon>Eukaryota</taxon>
        <taxon>Metazoa</taxon>
        <taxon>Ecdysozoa</taxon>
        <taxon>Arthropoda</taxon>
        <taxon>Chelicerata</taxon>
        <taxon>Arachnida</taxon>
        <taxon>Acari</taxon>
        <taxon>Parasitiformes</taxon>
        <taxon>Ixodida</taxon>
        <taxon>Ixodoidea</taxon>
        <taxon>Ixodidae</taxon>
        <taxon>Rhipicephalinae</taxon>
        <taxon>Rhipicephalus</taxon>
        <taxon>Rhipicephalus</taxon>
    </lineage>
</organism>
<keyword evidence="4 7" id="KW-0482">Metalloprotease</keyword>
<evidence type="ECO:0000256" key="4">
    <source>
        <dbReference type="ARBA" id="ARBA00023049"/>
    </source>
</evidence>
<feature type="domain" description="Peptidase M12B" evidence="6">
    <location>
        <begin position="215"/>
        <end position="432"/>
    </location>
</feature>
<evidence type="ECO:0000256" key="5">
    <source>
        <dbReference type="PROSITE-ProRule" id="PRU00276"/>
    </source>
</evidence>
<name>L7MK10_RHIPC</name>
<feature type="active site" evidence="5">
    <location>
        <position position="366"/>
    </location>
</feature>
<proteinExistence type="evidence at transcript level"/>
<keyword evidence="5" id="KW-0479">Metal-binding</keyword>
<dbReference type="PANTHER" id="PTHR11905:SF159">
    <property type="entry name" value="ADAM METALLOPROTEASE"/>
    <property type="match status" value="1"/>
</dbReference>
<keyword evidence="2" id="KW-0378">Hydrolase</keyword>
<evidence type="ECO:0000313" key="7">
    <source>
        <dbReference type="EMBL" id="JAA63608.1"/>
    </source>
</evidence>
<protein>
    <submittedName>
        <fullName evidence="7">Putative tick salivary metalloprotease</fullName>
    </submittedName>
</protein>
<dbReference type="GO" id="GO:0004222">
    <property type="term" value="F:metalloendopeptidase activity"/>
    <property type="evidence" value="ECO:0007669"/>
    <property type="project" value="InterPro"/>
</dbReference>
<sequence>SKAIKQHAQQNDKPALLSVCCLLEEIAPTCCTLCFVFIRRTRMVIQILLYMLMQPYQSEGGKLTGRQDVVYPELLESRGANGARVLRITEDLTLNLEKSSILSKNFLLRTYEDRIMKHTYHDGEILEEDLYHDPIHLASVMVSEYDGLKVEGVLGPKLRIKPVIEERTVEGRNAHVLYEIAYDPDHNSASVGVQWREVANISEREDKSGSNNVVARPELLVAVDSTFRRQFKSLLTLLKYIIIIFNSANVRYTTVRNPSVQLRLNALEVYDEYTEATFLHRVDSYVAAYRSLYNFRDYVTQNTYKYRDFDAVYLVTGLNMASYTGHGWNADIQGIAFVAGACTHQKVSIGEDVVGTFFGVRIMTHEVGHLLGCPHDGDTFGEYSSAYCPWHQGFIMSYKVENSNSMKFSPCGQDNIRRFVQSSGRCVLEQGPNGRISKDNYTRTLPGEFITKEKICKSAFPEVQETYLKEEGRQDCQGRCYMPEHVYRVGFKTAIFPDKFRCRIKMFCVNGDCVVKKPKYSIYRAFK</sequence>